<reference evidence="2" key="1">
    <citation type="submission" date="2016-06" db="EMBL/GenBank/DDBJ databases">
        <title>Parallel loss of symbiosis genes in relatives of nitrogen-fixing non-legume Parasponia.</title>
        <authorList>
            <person name="Van Velzen R."/>
            <person name="Holmer R."/>
            <person name="Bu F."/>
            <person name="Rutten L."/>
            <person name="Van Zeijl A."/>
            <person name="Liu W."/>
            <person name="Santuari L."/>
            <person name="Cao Q."/>
            <person name="Sharma T."/>
            <person name="Shen D."/>
            <person name="Roswanjaya Y."/>
            <person name="Wardhani T."/>
            <person name="Kalhor M.S."/>
            <person name="Jansen J."/>
            <person name="Van den Hoogen J."/>
            <person name="Gungor B."/>
            <person name="Hartog M."/>
            <person name="Hontelez J."/>
            <person name="Verver J."/>
            <person name="Yang W.-C."/>
            <person name="Schijlen E."/>
            <person name="Repin R."/>
            <person name="Schilthuizen M."/>
            <person name="Schranz E."/>
            <person name="Heidstra R."/>
            <person name="Miyata K."/>
            <person name="Fedorova E."/>
            <person name="Kohlen W."/>
            <person name="Bisseling T."/>
            <person name="Smit S."/>
            <person name="Geurts R."/>
        </authorList>
    </citation>
    <scope>NUCLEOTIDE SEQUENCE [LARGE SCALE GENOMIC DNA]</scope>
    <source>
        <strain evidence="2">cv. RG33-2</strain>
    </source>
</reference>
<dbReference type="InParanoid" id="A0A2P5E7I0"/>
<dbReference type="AlphaFoldDB" id="A0A2P5E7I0"/>
<evidence type="ECO:0000313" key="2">
    <source>
        <dbReference type="Proteomes" id="UP000237000"/>
    </source>
</evidence>
<proteinExistence type="predicted"/>
<gene>
    <name evidence="1" type="ORF">TorRG33x02_227540</name>
</gene>
<dbReference type="Proteomes" id="UP000237000">
    <property type="component" value="Unassembled WGS sequence"/>
</dbReference>
<feature type="non-terminal residue" evidence="1">
    <location>
        <position position="1"/>
    </location>
</feature>
<accession>A0A2P5E7I0</accession>
<comment type="caution">
    <text evidence="1">The sequence shown here is derived from an EMBL/GenBank/DDBJ whole genome shotgun (WGS) entry which is preliminary data.</text>
</comment>
<organism evidence="1 2">
    <name type="scientific">Trema orientale</name>
    <name type="common">Charcoal tree</name>
    <name type="synonym">Celtis orientalis</name>
    <dbReference type="NCBI Taxonomy" id="63057"/>
    <lineage>
        <taxon>Eukaryota</taxon>
        <taxon>Viridiplantae</taxon>
        <taxon>Streptophyta</taxon>
        <taxon>Embryophyta</taxon>
        <taxon>Tracheophyta</taxon>
        <taxon>Spermatophyta</taxon>
        <taxon>Magnoliopsida</taxon>
        <taxon>eudicotyledons</taxon>
        <taxon>Gunneridae</taxon>
        <taxon>Pentapetalae</taxon>
        <taxon>rosids</taxon>
        <taxon>fabids</taxon>
        <taxon>Rosales</taxon>
        <taxon>Cannabaceae</taxon>
        <taxon>Trema</taxon>
    </lineage>
</organism>
<evidence type="ECO:0000313" key="1">
    <source>
        <dbReference type="EMBL" id="PON81485.1"/>
    </source>
</evidence>
<keyword evidence="2" id="KW-1185">Reference proteome</keyword>
<name>A0A2P5E7I0_TREOI</name>
<dbReference type="EMBL" id="JXTC01000216">
    <property type="protein sequence ID" value="PON81485.1"/>
    <property type="molecule type" value="Genomic_DNA"/>
</dbReference>
<protein>
    <submittedName>
        <fullName evidence="1">Uncharacterized protein</fullName>
    </submittedName>
</protein>
<sequence length="127" mass="13916">SKIFYQVEKIKSDGGGAGKTAGYVRLGSKFSTTVERRSKFSTGGFDPSRTFSTPVEHFRLESKLFSHWSKNDRNNRERWSNAGRNFRPVASTLVELFDYGRTRVEIFRPPSSGGTAAGVGIGTGGGC</sequence>